<dbReference type="RefSeq" id="WP_285664045.1">
    <property type="nucleotide sequence ID" value="NZ_BSTX01000002.1"/>
</dbReference>
<accession>A0A9W6SQJ0</accession>
<keyword evidence="3" id="KW-1185">Reference proteome</keyword>
<gene>
    <name evidence="2" type="ORF">Afil01_37180</name>
</gene>
<evidence type="ECO:0000313" key="2">
    <source>
        <dbReference type="EMBL" id="GLZ78911.1"/>
    </source>
</evidence>
<keyword evidence="1" id="KW-0175">Coiled coil</keyword>
<feature type="coiled-coil region" evidence="1">
    <location>
        <begin position="210"/>
        <end position="276"/>
    </location>
</feature>
<dbReference type="Proteomes" id="UP001165079">
    <property type="component" value="Unassembled WGS sequence"/>
</dbReference>
<dbReference type="EMBL" id="BSTX01000002">
    <property type="protein sequence ID" value="GLZ78911.1"/>
    <property type="molecule type" value="Genomic_DNA"/>
</dbReference>
<evidence type="ECO:0000256" key="1">
    <source>
        <dbReference type="SAM" id="Coils"/>
    </source>
</evidence>
<reference evidence="2" key="1">
    <citation type="submission" date="2023-03" db="EMBL/GenBank/DDBJ databases">
        <title>Actinorhabdospora filicis NBRC 111898.</title>
        <authorList>
            <person name="Ichikawa N."/>
            <person name="Sato H."/>
            <person name="Tonouchi N."/>
        </authorList>
    </citation>
    <scope>NUCLEOTIDE SEQUENCE</scope>
    <source>
        <strain evidence="2">NBRC 111898</strain>
    </source>
</reference>
<name>A0A9W6SQJ0_9ACTN</name>
<comment type="caution">
    <text evidence="2">The sequence shown here is derived from an EMBL/GenBank/DDBJ whole genome shotgun (WGS) entry which is preliminary data.</text>
</comment>
<protein>
    <recommendedName>
        <fullName evidence="4">TIGR02680 family protein</fullName>
    </recommendedName>
</protein>
<evidence type="ECO:0008006" key="4">
    <source>
        <dbReference type="Google" id="ProtNLM"/>
    </source>
</evidence>
<organism evidence="2 3">
    <name type="scientific">Actinorhabdospora filicis</name>
    <dbReference type="NCBI Taxonomy" id="1785913"/>
    <lineage>
        <taxon>Bacteria</taxon>
        <taxon>Bacillati</taxon>
        <taxon>Actinomycetota</taxon>
        <taxon>Actinomycetes</taxon>
        <taxon>Micromonosporales</taxon>
        <taxon>Micromonosporaceae</taxon>
        <taxon>Actinorhabdospora</taxon>
    </lineage>
</organism>
<sequence>MSVGELARPGVRAARPVTRWRLSRAGVHGVGGLDEVFACESGRLILRSADPTLPARVLRLICLPLDADVRAAGRHAAATVEGTGLVWLEFARDGETRVIGAALSALPDGRLGARFFSTPVPVGASLPLDDPARRPGLRDLPGLVGAGAVHADPAAYRSRVAELFGFDPSRPADVAHALRAARLSGPVLPGVLPAPDPALLAEATTEFADLAAAHRALAELERRRESALELRRAHAAYLGAVAASREARLREARAAVQDATRARDAARAEAARAAATAREADARLRAAPIGDGDLRARWRDLGHLHDLEHRLAGWDRAAASLALGELAGLRDEWSRTVRLAGASAVPLPGSPPQPTGRDVSGLGAALASWRGELRDARASLDTRVARARATADAHAAWSAARREAHEAGRRADAAETRLAAARHRAERQTVRRAEAERAHEADLTAWHDEAVAAGLPGIAGARPESVRDLAAPMVAHAAVERDATRSRVDALTAALAEATAERAALGGERRDGGWWTRVEFASGVSAAGQAGLEAALEGSGLLAARLGGHASGPYEKGVTVRVTGPVVGASLADVLISADPEVAATLRGIGLGESASAHWLGLDGRWRLGPVRGAHAKPRAELIGAANRAAARERDLNRADRRIAALAIDLAAATADCDAATGRCAALDGLLARMPSPAALRDAGAAQAQAELTVGVVAAELDSLRAAAAAAREHAAALRPAERGDAPEALARLADRVAAAAEYAGRLIDRLDVQARLSAAWEGMREQYAAASARYATGRNRTGAAPGVPSPGALLDAASARREALARARGRLDWAETALMDREREAAEAERAFAGVPAAPRDGDPGELESALRELAARHGGRLGRENGLVTLDADDLSARVERERAHLAERTRAASGWWGVLAAELSDRVQAADAILDRFSRLADRHGVPAVTWMVPDARERTVLSLLRARRGPAQEEQLCGLLAAMAADGVLARRLDPRTWGEWDAPSGPAAALLALAALYPEGTARPAVLDGAFDGLGEDAAAELVALATALDLDLIATSSGHWGHHGLVRELDAYELLGDPSGPAVAAVRVHWNGTRTATPS</sequence>
<evidence type="ECO:0000313" key="3">
    <source>
        <dbReference type="Proteomes" id="UP001165079"/>
    </source>
</evidence>
<proteinExistence type="predicted"/>
<dbReference type="AlphaFoldDB" id="A0A9W6SQJ0"/>